<accession>A0A815DIU7</accession>
<dbReference type="OrthoDB" id="1043111at2759"/>
<dbReference type="Proteomes" id="UP000682733">
    <property type="component" value="Unassembled WGS sequence"/>
</dbReference>
<dbReference type="AlphaFoldDB" id="A0A815DIU7"/>
<protein>
    <recommendedName>
        <fullName evidence="2">Ubiquitin-like domain-containing protein</fullName>
    </recommendedName>
</protein>
<dbReference type="InterPro" id="IPR039540">
    <property type="entry name" value="UBL3-like_ubiquitin_dom"/>
</dbReference>
<dbReference type="PANTHER" id="PTHR13169:SF0">
    <property type="entry name" value="UBIQUITIN-LIKE PROTEIN 3"/>
    <property type="match status" value="1"/>
</dbReference>
<dbReference type="EMBL" id="CAJOBC010037698">
    <property type="protein sequence ID" value="CAF4126518.1"/>
    <property type="molecule type" value="Genomic_DNA"/>
</dbReference>
<dbReference type="Proteomes" id="UP000663829">
    <property type="component" value="Unassembled WGS sequence"/>
</dbReference>
<name>A0A815DIU7_9BILA</name>
<dbReference type="Proteomes" id="UP000677228">
    <property type="component" value="Unassembled WGS sequence"/>
</dbReference>
<dbReference type="Proteomes" id="UP000681722">
    <property type="component" value="Unassembled WGS sequence"/>
</dbReference>
<reference evidence="4" key="1">
    <citation type="submission" date="2021-02" db="EMBL/GenBank/DDBJ databases">
        <authorList>
            <person name="Nowell W R."/>
        </authorList>
    </citation>
    <scope>NUCLEOTIDE SEQUENCE</scope>
</reference>
<feature type="domain" description="Ubiquitin-like" evidence="2">
    <location>
        <begin position="11"/>
        <end position="87"/>
    </location>
</feature>
<dbReference type="EMBL" id="CAJNOQ010012506">
    <property type="protein sequence ID" value="CAF1301504.1"/>
    <property type="molecule type" value="Genomic_DNA"/>
</dbReference>
<dbReference type="EMBL" id="CAJNOK010006217">
    <property type="protein sequence ID" value="CAF0997143.1"/>
    <property type="molecule type" value="Genomic_DNA"/>
</dbReference>
<dbReference type="Pfam" id="PF13881">
    <property type="entry name" value="Rad60-SLD_2"/>
    <property type="match status" value="1"/>
</dbReference>
<dbReference type="PANTHER" id="PTHR13169">
    <property type="entry name" value="UBIQUITIN-LIKE PROTEIN 3 HCG-1 PROTEIN"/>
    <property type="match status" value="1"/>
</dbReference>
<dbReference type="SUPFAM" id="SSF54236">
    <property type="entry name" value="Ubiquitin-like"/>
    <property type="match status" value="1"/>
</dbReference>
<dbReference type="EMBL" id="CAJOBA010006224">
    <property type="protein sequence ID" value="CAF3766824.1"/>
    <property type="molecule type" value="Genomic_DNA"/>
</dbReference>
<gene>
    <name evidence="4" type="ORF">GPM918_LOCUS28544</name>
    <name evidence="3" type="ORF">OVA965_LOCUS14373</name>
    <name evidence="6" type="ORF">SRO942_LOCUS29052</name>
    <name evidence="5" type="ORF">TMI583_LOCUS14376</name>
</gene>
<dbReference type="PROSITE" id="PS50053">
    <property type="entry name" value="UBIQUITIN_2"/>
    <property type="match status" value="1"/>
</dbReference>
<dbReference type="InterPro" id="IPR029071">
    <property type="entry name" value="Ubiquitin-like_domsf"/>
</dbReference>
<evidence type="ECO:0000313" key="4">
    <source>
        <dbReference type="EMBL" id="CAF1301504.1"/>
    </source>
</evidence>
<evidence type="ECO:0000259" key="2">
    <source>
        <dbReference type="PROSITE" id="PS50053"/>
    </source>
</evidence>
<dbReference type="InterPro" id="IPR000626">
    <property type="entry name" value="Ubiquitin-like_dom"/>
</dbReference>
<evidence type="ECO:0000313" key="7">
    <source>
        <dbReference type="Proteomes" id="UP000663829"/>
    </source>
</evidence>
<proteinExistence type="predicted"/>
<evidence type="ECO:0000256" key="1">
    <source>
        <dbReference type="SAM" id="MobiDB-lite"/>
    </source>
</evidence>
<dbReference type="Gene3D" id="3.10.20.90">
    <property type="entry name" value="Phosphatidylinositol 3-kinase Catalytic Subunit, Chain A, domain 1"/>
    <property type="match status" value="1"/>
</dbReference>
<feature type="region of interest" description="Disordered" evidence="1">
    <location>
        <begin position="92"/>
        <end position="127"/>
    </location>
</feature>
<evidence type="ECO:0000313" key="3">
    <source>
        <dbReference type="EMBL" id="CAF0997143.1"/>
    </source>
</evidence>
<sequence length="147" mass="16425">MGTRIVPTDKINLKLLTTSDKTAEFLFLPSDTAADVARYVYENWPESWSDEKHVERYEVLRLIYQGRFLHGNVTLGALRLQGKTTVMHLVPRENLPDPVAQDQKRKHKTTSESVTDQNDSTTTNRAGTLADGTTTSTCCDSCACCIC</sequence>
<dbReference type="InterPro" id="IPR040015">
    <property type="entry name" value="UBL3-like"/>
</dbReference>
<feature type="compositionally biased region" description="Polar residues" evidence="1">
    <location>
        <begin position="111"/>
        <end position="126"/>
    </location>
</feature>
<evidence type="ECO:0000313" key="5">
    <source>
        <dbReference type="EMBL" id="CAF3766824.1"/>
    </source>
</evidence>
<keyword evidence="7" id="KW-1185">Reference proteome</keyword>
<organism evidence="4 7">
    <name type="scientific">Didymodactylos carnosus</name>
    <dbReference type="NCBI Taxonomy" id="1234261"/>
    <lineage>
        <taxon>Eukaryota</taxon>
        <taxon>Metazoa</taxon>
        <taxon>Spiralia</taxon>
        <taxon>Gnathifera</taxon>
        <taxon>Rotifera</taxon>
        <taxon>Eurotatoria</taxon>
        <taxon>Bdelloidea</taxon>
        <taxon>Philodinida</taxon>
        <taxon>Philodinidae</taxon>
        <taxon>Didymodactylos</taxon>
    </lineage>
</organism>
<evidence type="ECO:0000313" key="6">
    <source>
        <dbReference type="EMBL" id="CAF4126518.1"/>
    </source>
</evidence>
<comment type="caution">
    <text evidence="4">The sequence shown here is derived from an EMBL/GenBank/DDBJ whole genome shotgun (WGS) entry which is preliminary data.</text>
</comment>